<evidence type="ECO:0000313" key="1">
    <source>
        <dbReference type="EMBL" id="ACG28310.1"/>
    </source>
</evidence>
<sequence>MAAVLLPVRHVSVASSSLALGFLPASRVFFLRLAPLLLSRLARPCAAHRFTSLPLPLPSRSPRPTEFTPARNRGFRCTAFLLPSLRCARQIESRVVDLRSSCSAIGSAYVDLLIAMDSVSTSHHNSPS</sequence>
<name>B6STX7_MAIZE</name>
<protein>
    <submittedName>
        <fullName evidence="1">Uncharacterized protein</fullName>
    </submittedName>
</protein>
<proteinExistence type="evidence at transcript level"/>
<dbReference type="EMBL" id="EU956192">
    <property type="protein sequence ID" value="ACG28310.1"/>
    <property type="molecule type" value="mRNA"/>
</dbReference>
<dbReference type="AlphaFoldDB" id="B6STX7"/>
<reference evidence="1" key="1">
    <citation type="journal article" date="2009" name="Plant Mol. Biol.">
        <title>Insights into corn genes derived from large-scale cDNA sequencing.</title>
        <authorList>
            <person name="Alexandrov N.N."/>
            <person name="Brover V.V."/>
            <person name="Freidin S."/>
            <person name="Troukhan M.E."/>
            <person name="Tatarinova T.V."/>
            <person name="Zhang H."/>
            <person name="Swaller T.J."/>
            <person name="Lu Y.P."/>
            <person name="Bouck J."/>
            <person name="Flavell R.B."/>
            <person name="Feldmann K.A."/>
        </authorList>
    </citation>
    <scope>NUCLEOTIDE SEQUENCE</scope>
</reference>
<accession>B6STX7</accession>
<organism evidence="1">
    <name type="scientific">Zea mays</name>
    <name type="common">Maize</name>
    <dbReference type="NCBI Taxonomy" id="4577"/>
    <lineage>
        <taxon>Eukaryota</taxon>
        <taxon>Viridiplantae</taxon>
        <taxon>Streptophyta</taxon>
        <taxon>Embryophyta</taxon>
        <taxon>Tracheophyta</taxon>
        <taxon>Spermatophyta</taxon>
        <taxon>Magnoliopsida</taxon>
        <taxon>Liliopsida</taxon>
        <taxon>Poales</taxon>
        <taxon>Poaceae</taxon>
        <taxon>PACMAD clade</taxon>
        <taxon>Panicoideae</taxon>
        <taxon>Andropogonodae</taxon>
        <taxon>Andropogoneae</taxon>
        <taxon>Tripsacinae</taxon>
        <taxon>Zea</taxon>
    </lineage>
</organism>